<proteinExistence type="inferred from homology"/>
<dbReference type="EMBL" id="JFGV01000007">
    <property type="protein sequence ID" value="EYU16783.1"/>
    <property type="molecule type" value="Genomic_DNA"/>
</dbReference>
<keyword evidence="13" id="KW-1185">Reference proteome</keyword>
<evidence type="ECO:0000256" key="6">
    <source>
        <dbReference type="ARBA" id="ARBA00023136"/>
    </source>
</evidence>
<comment type="similarity">
    <text evidence="8">Belongs to the drug/metabolite transporter (DMT) superfamily. Small multidrug resistance (SMR) (TC 2.A.7.1) family. Gdx/SugE subfamily.</text>
</comment>
<gene>
    <name evidence="12" type="ORF">BA1DRAFT_00693</name>
</gene>
<evidence type="ECO:0000256" key="8">
    <source>
        <dbReference type="ARBA" id="ARBA00038151"/>
    </source>
</evidence>
<evidence type="ECO:0000256" key="11">
    <source>
        <dbReference type="SAM" id="Phobius"/>
    </source>
</evidence>
<evidence type="ECO:0000256" key="9">
    <source>
        <dbReference type="ARBA" id="ARBA00039168"/>
    </source>
</evidence>
<evidence type="ECO:0000256" key="1">
    <source>
        <dbReference type="ARBA" id="ARBA00004651"/>
    </source>
</evidence>
<dbReference type="SUPFAM" id="SSF103481">
    <property type="entry name" value="Multidrug resistance efflux transporter EmrE"/>
    <property type="match status" value="1"/>
</dbReference>
<evidence type="ECO:0000313" key="13">
    <source>
        <dbReference type="Proteomes" id="UP000023464"/>
    </source>
</evidence>
<comment type="subcellular location">
    <subcellularLocation>
        <location evidence="1 10">Cell membrane</location>
        <topology evidence="1 10">Multi-pass membrane protein</topology>
    </subcellularLocation>
</comment>
<dbReference type="PANTHER" id="PTHR30561">
    <property type="entry name" value="SMR FAMILY PROTON-DEPENDENT DRUG EFFLUX TRANSPORTER SUGE"/>
    <property type="match status" value="1"/>
</dbReference>
<dbReference type="Gene3D" id="1.10.3730.20">
    <property type="match status" value="1"/>
</dbReference>
<keyword evidence="4 10" id="KW-0812">Transmembrane</keyword>
<feature type="transmembrane region" description="Helical" evidence="11">
    <location>
        <begin position="33"/>
        <end position="50"/>
    </location>
</feature>
<dbReference type="InterPro" id="IPR037185">
    <property type="entry name" value="EmrE-like"/>
</dbReference>
<accession>A0A022PPG8</accession>
<dbReference type="PANTHER" id="PTHR30561:SF0">
    <property type="entry name" value="GUANIDINIUM EXPORTER"/>
    <property type="match status" value="1"/>
</dbReference>
<sequence length="104" mass="10807">MSWFVLVIAGLFEVVWAVGLKYTHGFTRLIPSLITAGAVALSMGLLAYAMKGLPIGTAYAVWTGIGAVGTAIFGIIVFGESASFARILSFVLIIAGIIGLKLSS</sequence>
<feature type="transmembrane region" description="Helical" evidence="11">
    <location>
        <begin position="57"/>
        <end position="78"/>
    </location>
</feature>
<dbReference type="AlphaFoldDB" id="A0A022PPG8"/>
<protein>
    <recommendedName>
        <fullName evidence="9">Guanidinium exporter</fullName>
    </recommendedName>
</protein>
<comment type="function">
    <text evidence="7">Guanidinium ion exporter. Couples guanidinium export to the proton motive force, exchanging one guanidinium ion for two protons.</text>
</comment>
<dbReference type="InterPro" id="IPR000390">
    <property type="entry name" value="Small_drug/metabolite_transptr"/>
</dbReference>
<dbReference type="NCBIfam" id="NF008512">
    <property type="entry name" value="PRK11431.1"/>
    <property type="match status" value="1"/>
</dbReference>
<dbReference type="GO" id="GO:0005886">
    <property type="term" value="C:plasma membrane"/>
    <property type="evidence" value="ECO:0007669"/>
    <property type="project" value="UniProtKB-SubCell"/>
</dbReference>
<dbReference type="InterPro" id="IPR045324">
    <property type="entry name" value="Small_multidrug_res"/>
</dbReference>
<name>A0A022PPG8_9GAMM</name>
<comment type="caution">
    <text evidence="12">The sequence shown here is derived from an EMBL/GenBank/DDBJ whole genome shotgun (WGS) entry which is preliminary data.</text>
</comment>
<dbReference type="Pfam" id="PF00893">
    <property type="entry name" value="Multi_Drug_Res"/>
    <property type="match status" value="1"/>
</dbReference>
<evidence type="ECO:0000256" key="10">
    <source>
        <dbReference type="RuleBase" id="RU003942"/>
    </source>
</evidence>
<evidence type="ECO:0000256" key="2">
    <source>
        <dbReference type="ARBA" id="ARBA00022448"/>
    </source>
</evidence>
<keyword evidence="6 11" id="KW-0472">Membrane</keyword>
<dbReference type="RefSeq" id="WP_036776061.1">
    <property type="nucleotide sequence ID" value="NZ_CAWLTM010000108.1"/>
</dbReference>
<evidence type="ECO:0000313" key="12">
    <source>
        <dbReference type="EMBL" id="EYU16783.1"/>
    </source>
</evidence>
<keyword evidence="5 11" id="KW-1133">Transmembrane helix</keyword>
<evidence type="ECO:0000256" key="4">
    <source>
        <dbReference type="ARBA" id="ARBA00022692"/>
    </source>
</evidence>
<keyword evidence="2" id="KW-0813">Transport</keyword>
<evidence type="ECO:0000256" key="5">
    <source>
        <dbReference type="ARBA" id="ARBA00022989"/>
    </source>
</evidence>
<dbReference type="PATRIC" id="fig|1393736.3.peg.700"/>
<dbReference type="Proteomes" id="UP000023464">
    <property type="component" value="Unassembled WGS sequence"/>
</dbReference>
<reference evidence="12 13" key="1">
    <citation type="submission" date="2014-03" db="EMBL/GenBank/DDBJ databases">
        <title>Draft Genome of Photorhabdus luminescens BA1, an Egyptian Isolate.</title>
        <authorList>
            <person name="Ghazal S."/>
            <person name="Hurst S.G.IV."/>
            <person name="Morris K."/>
            <person name="Thomas K."/>
            <person name="Tisa L.S."/>
        </authorList>
    </citation>
    <scope>NUCLEOTIDE SEQUENCE [LARGE SCALE GENOMIC DNA]</scope>
    <source>
        <strain evidence="12 13">BA1</strain>
    </source>
</reference>
<evidence type="ECO:0000256" key="7">
    <source>
        <dbReference type="ARBA" id="ARBA00037615"/>
    </source>
</evidence>
<dbReference type="FunFam" id="1.10.3730.20:FF:000001">
    <property type="entry name" value="Quaternary ammonium compound resistance transporter SugE"/>
    <property type="match status" value="1"/>
</dbReference>
<feature type="transmembrane region" description="Helical" evidence="11">
    <location>
        <begin position="84"/>
        <end position="102"/>
    </location>
</feature>
<dbReference type="GO" id="GO:0022857">
    <property type="term" value="F:transmembrane transporter activity"/>
    <property type="evidence" value="ECO:0007669"/>
    <property type="project" value="InterPro"/>
</dbReference>
<evidence type="ECO:0000256" key="3">
    <source>
        <dbReference type="ARBA" id="ARBA00022475"/>
    </source>
</evidence>
<keyword evidence="3" id="KW-1003">Cell membrane</keyword>
<dbReference type="GO" id="GO:1990961">
    <property type="term" value="P:xenobiotic detoxification by transmembrane export across the plasma membrane"/>
    <property type="evidence" value="ECO:0007669"/>
    <property type="project" value="UniProtKB-ARBA"/>
</dbReference>
<organism evidence="12 13">
    <name type="scientific">Photorhabdus aegyptia</name>
    <dbReference type="NCBI Taxonomy" id="2805098"/>
    <lineage>
        <taxon>Bacteria</taxon>
        <taxon>Pseudomonadati</taxon>
        <taxon>Pseudomonadota</taxon>
        <taxon>Gammaproteobacteria</taxon>
        <taxon>Enterobacterales</taxon>
        <taxon>Morganellaceae</taxon>
        <taxon>Photorhabdus</taxon>
    </lineage>
</organism>